<feature type="transmembrane region" description="Helical" evidence="19">
    <location>
        <begin position="40"/>
        <end position="60"/>
    </location>
</feature>
<evidence type="ECO:0000256" key="5">
    <source>
        <dbReference type="ARBA" id="ARBA00022475"/>
    </source>
</evidence>
<comment type="pathway">
    <text evidence="2 19">Energy metabolism; oxidative phosphorylation.</text>
</comment>
<name>A0A934V3V0_9PSEU</name>
<evidence type="ECO:0000256" key="4">
    <source>
        <dbReference type="ARBA" id="ARBA00022448"/>
    </source>
</evidence>
<evidence type="ECO:0000256" key="16">
    <source>
        <dbReference type="ARBA" id="ARBA00025218"/>
    </source>
</evidence>
<dbReference type="RefSeq" id="WP_200316070.1">
    <property type="nucleotide sequence ID" value="NZ_JAENJH010000002.1"/>
</dbReference>
<feature type="transmembrane region" description="Helical" evidence="19">
    <location>
        <begin position="206"/>
        <end position="234"/>
    </location>
</feature>
<evidence type="ECO:0000256" key="6">
    <source>
        <dbReference type="ARBA" id="ARBA00022617"/>
    </source>
</evidence>
<dbReference type="GO" id="GO:0046872">
    <property type="term" value="F:metal ion binding"/>
    <property type="evidence" value="ECO:0007669"/>
    <property type="project" value="UniProtKB-KW"/>
</dbReference>
<comment type="function">
    <text evidence="16 19">Cytochrome c oxidase is the component of the respiratory chain that catalyzes the reduction of oxygen to water. Subunits 1-3 form the functional core of the enzyme complex. CO I is the catalytic subunit of the enzyme. Electrons originating in cytochrome c are transferred via the copper A center of subunit 2 and heme A of subunit 1 to the bimetallic center formed by heme A3 and copper B.</text>
</comment>
<feature type="transmembrane region" description="Helical" evidence="19">
    <location>
        <begin position="80"/>
        <end position="105"/>
    </location>
</feature>
<dbReference type="InterPro" id="IPR036927">
    <property type="entry name" value="Cyt_c_oxase-like_su1_sf"/>
</dbReference>
<keyword evidence="14 19" id="KW-0186">Copper</keyword>
<evidence type="ECO:0000256" key="7">
    <source>
        <dbReference type="ARBA" id="ARBA00022660"/>
    </source>
</evidence>
<keyword evidence="8 18" id="KW-0812">Transmembrane</keyword>
<comment type="catalytic activity">
    <reaction evidence="17 19">
        <text>4 Fe(II)-[cytochrome c] + O2 + 8 H(+)(in) = 4 Fe(III)-[cytochrome c] + 2 H2O + 4 H(+)(out)</text>
        <dbReference type="Rhea" id="RHEA:11436"/>
        <dbReference type="Rhea" id="RHEA-COMP:10350"/>
        <dbReference type="Rhea" id="RHEA-COMP:14399"/>
        <dbReference type="ChEBI" id="CHEBI:15377"/>
        <dbReference type="ChEBI" id="CHEBI:15378"/>
        <dbReference type="ChEBI" id="CHEBI:15379"/>
        <dbReference type="ChEBI" id="CHEBI:29033"/>
        <dbReference type="ChEBI" id="CHEBI:29034"/>
        <dbReference type="EC" id="7.1.1.9"/>
    </reaction>
</comment>
<keyword evidence="11 18" id="KW-0249">Electron transport</keyword>
<keyword evidence="6 18" id="KW-0349">Heme</keyword>
<comment type="caution">
    <text evidence="22">The sequence shown here is derived from an EMBL/GenBank/DDBJ whole genome shotgun (WGS) entry which is preliminary data.</text>
</comment>
<dbReference type="EMBL" id="JAENJH010000002">
    <property type="protein sequence ID" value="MBK1784089.1"/>
    <property type="molecule type" value="Genomic_DNA"/>
</dbReference>
<organism evidence="22 23">
    <name type="scientific">Prauserella cavernicola</name>
    <dbReference type="NCBI Taxonomy" id="2800127"/>
    <lineage>
        <taxon>Bacteria</taxon>
        <taxon>Bacillati</taxon>
        <taxon>Actinomycetota</taxon>
        <taxon>Actinomycetes</taxon>
        <taxon>Pseudonocardiales</taxon>
        <taxon>Pseudonocardiaceae</taxon>
        <taxon>Prauserella</taxon>
    </lineage>
</organism>
<feature type="region of interest" description="Disordered" evidence="20">
    <location>
        <begin position="562"/>
        <end position="586"/>
    </location>
</feature>
<dbReference type="GO" id="GO:0009060">
    <property type="term" value="P:aerobic respiration"/>
    <property type="evidence" value="ECO:0007669"/>
    <property type="project" value="InterPro"/>
</dbReference>
<evidence type="ECO:0000256" key="2">
    <source>
        <dbReference type="ARBA" id="ARBA00004673"/>
    </source>
</evidence>
<dbReference type="GO" id="GO:0022904">
    <property type="term" value="P:respiratory electron transport chain"/>
    <property type="evidence" value="ECO:0007669"/>
    <property type="project" value="TreeGrafter"/>
</dbReference>
<keyword evidence="5 19" id="KW-1003">Cell membrane</keyword>
<comment type="similarity">
    <text evidence="3 18">Belongs to the heme-copper respiratory oxidase family.</text>
</comment>
<protein>
    <recommendedName>
        <fullName evidence="19">Cytochrome c oxidase subunit 1</fullName>
        <ecNumber evidence="19">7.1.1.9</ecNumber>
    </recommendedName>
</protein>
<dbReference type="InterPro" id="IPR023615">
    <property type="entry name" value="Cyt_c_Oxase_su1_BS"/>
</dbReference>
<comment type="subcellular location">
    <subcellularLocation>
        <location evidence="1 19">Cell membrane</location>
        <topology evidence="1 19">Multi-pass membrane protein</topology>
    </subcellularLocation>
</comment>
<feature type="transmembrane region" description="Helical" evidence="19">
    <location>
        <begin position="265"/>
        <end position="284"/>
    </location>
</feature>
<dbReference type="SUPFAM" id="SSF81442">
    <property type="entry name" value="Cytochrome c oxidase subunit I-like"/>
    <property type="match status" value="1"/>
</dbReference>
<evidence type="ECO:0000256" key="13">
    <source>
        <dbReference type="ARBA" id="ARBA00023004"/>
    </source>
</evidence>
<feature type="transmembrane region" description="Helical" evidence="19">
    <location>
        <begin position="358"/>
        <end position="378"/>
    </location>
</feature>
<keyword evidence="13 19" id="KW-0408">Iron</keyword>
<dbReference type="Proteomes" id="UP000635245">
    <property type="component" value="Unassembled WGS sequence"/>
</dbReference>
<dbReference type="InterPro" id="IPR000883">
    <property type="entry name" value="Cyt_C_Oxase_1"/>
</dbReference>
<keyword evidence="10" id="KW-1278">Translocase</keyword>
<dbReference type="PANTHER" id="PTHR10422">
    <property type="entry name" value="CYTOCHROME C OXIDASE SUBUNIT 1"/>
    <property type="match status" value="1"/>
</dbReference>
<dbReference type="NCBIfam" id="TIGR02891">
    <property type="entry name" value="CtaD_CoxA"/>
    <property type="match status" value="1"/>
</dbReference>
<feature type="transmembrane region" description="Helical" evidence="19">
    <location>
        <begin position="428"/>
        <end position="450"/>
    </location>
</feature>
<keyword evidence="4 18" id="KW-0813">Transport</keyword>
<dbReference type="AlphaFoldDB" id="A0A934V3V0"/>
<sequence>MNTSIGLRPTRIRQPAPRSGKRLQHILAFVRTTDHKKIGMLYLVTSMSFFMIGGLMALLMRGELAWPGMQFLSPEQYAQLFTMHGTIMLLLYATPILFAFANLVLPLQIGSPDVAFPRLNAFSYWLFLFGGLIVLSSLLTPAGGADYGWTAYVPLSRAEYSQGFGGDLWIMGLIVSGLGTILGAVNMITTIVCLRAPGMTMWRMPIFTWNILFTSILILAAFPILTAALFALAADRHIGAQVFDPATGGAILWQHLFWFFGHPEVYIVALPFFGIITEIIPVFSRKPLFGYRLMVFATMGITALSFVVWAHHMFATGAVLLPFFSFLTFMIAVPTGIKFFNWIGTMWKGKLSFETPMLWSMGFLVTFLLGGLTGVILAAPPMDFHIHDTYFVVAHFHYVLFGTIVFATFAGIYFWFPKFTGRMLDEPLGKLHFWLTFVGFQITFLVQHWLGAEGMPRRYADYLPTDGFTNLNVVSTIGAFVLGLAILPFLWNVVRSYRFGEPVEVDDPWGFGNSLEWATSCPPPRHNFLELPRIRSERPAFELHYPHMVERLHTEGHITLTGRLKPHDSEPPPPSKQASDALGDDE</sequence>
<dbReference type="Gene3D" id="1.20.210.10">
    <property type="entry name" value="Cytochrome c oxidase-like, subunit I domain"/>
    <property type="match status" value="1"/>
</dbReference>
<dbReference type="FunFam" id="1.20.210.10:FF:000003">
    <property type="entry name" value="Cytochrome c oxidase subunit 1"/>
    <property type="match status" value="1"/>
</dbReference>
<reference evidence="22" key="1">
    <citation type="submission" date="2020-12" db="EMBL/GenBank/DDBJ databases">
        <title>Prauserella sp. ASG 168, a novel actinomycete isolated from cave rock.</title>
        <authorList>
            <person name="Suriyachadkun C."/>
        </authorList>
    </citation>
    <scope>NUCLEOTIDE SEQUENCE</scope>
    <source>
        <strain evidence="22">ASG 168</strain>
    </source>
</reference>
<dbReference type="InterPro" id="IPR014241">
    <property type="entry name" value="Cyt_c_oxidase_su1_bac"/>
</dbReference>
<evidence type="ECO:0000256" key="19">
    <source>
        <dbReference type="RuleBase" id="RU363061"/>
    </source>
</evidence>
<dbReference type="PANTHER" id="PTHR10422:SF18">
    <property type="entry name" value="CYTOCHROME C OXIDASE SUBUNIT 1"/>
    <property type="match status" value="1"/>
</dbReference>
<feature type="transmembrane region" description="Helical" evidence="19">
    <location>
        <begin position="470"/>
        <end position="491"/>
    </location>
</feature>
<dbReference type="EC" id="7.1.1.9" evidence="19"/>
<feature type="domain" description="Cytochrome oxidase subunit I profile" evidence="21">
    <location>
        <begin position="22"/>
        <end position="535"/>
    </location>
</feature>
<dbReference type="PRINTS" id="PR01165">
    <property type="entry name" value="CYCOXIDASEI"/>
</dbReference>
<evidence type="ECO:0000256" key="11">
    <source>
        <dbReference type="ARBA" id="ARBA00022982"/>
    </source>
</evidence>
<feature type="transmembrane region" description="Helical" evidence="19">
    <location>
        <begin position="169"/>
        <end position="194"/>
    </location>
</feature>
<keyword evidence="7 18" id="KW-0679">Respiratory chain</keyword>
<keyword evidence="9 19" id="KW-0479">Metal-binding</keyword>
<keyword evidence="15 19" id="KW-0472">Membrane</keyword>
<gene>
    <name evidence="22" type="primary">ctaD</name>
    <name evidence="22" type="ORF">JHE00_07080</name>
</gene>
<evidence type="ECO:0000256" key="8">
    <source>
        <dbReference type="ARBA" id="ARBA00022692"/>
    </source>
</evidence>
<feature type="transmembrane region" description="Helical" evidence="19">
    <location>
        <begin position="398"/>
        <end position="416"/>
    </location>
</feature>
<proteinExistence type="inferred from homology"/>
<evidence type="ECO:0000256" key="18">
    <source>
        <dbReference type="RuleBase" id="RU000370"/>
    </source>
</evidence>
<evidence type="ECO:0000256" key="1">
    <source>
        <dbReference type="ARBA" id="ARBA00004651"/>
    </source>
</evidence>
<evidence type="ECO:0000256" key="20">
    <source>
        <dbReference type="SAM" id="MobiDB-lite"/>
    </source>
</evidence>
<dbReference type="Pfam" id="PF00115">
    <property type="entry name" value="COX1"/>
    <property type="match status" value="1"/>
</dbReference>
<feature type="transmembrane region" description="Helical" evidence="19">
    <location>
        <begin position="125"/>
        <end position="149"/>
    </location>
</feature>
<dbReference type="PROSITE" id="PS50855">
    <property type="entry name" value="COX1"/>
    <property type="match status" value="1"/>
</dbReference>
<evidence type="ECO:0000256" key="10">
    <source>
        <dbReference type="ARBA" id="ARBA00022967"/>
    </source>
</evidence>
<keyword evidence="12 19" id="KW-1133">Transmembrane helix</keyword>
<dbReference type="InterPro" id="IPR023616">
    <property type="entry name" value="Cyt_c_oxase-like_su1_dom"/>
</dbReference>
<evidence type="ECO:0000256" key="15">
    <source>
        <dbReference type="ARBA" id="ARBA00023136"/>
    </source>
</evidence>
<evidence type="ECO:0000259" key="21">
    <source>
        <dbReference type="PROSITE" id="PS50855"/>
    </source>
</evidence>
<dbReference type="CDD" id="cd01662">
    <property type="entry name" value="Ubiquinol_Oxidase_I"/>
    <property type="match status" value="1"/>
</dbReference>
<accession>A0A934V3V0</accession>
<keyword evidence="23" id="KW-1185">Reference proteome</keyword>
<feature type="transmembrane region" description="Helical" evidence="19">
    <location>
        <begin position="291"/>
        <end position="311"/>
    </location>
</feature>
<dbReference type="GO" id="GO:0020037">
    <property type="term" value="F:heme binding"/>
    <property type="evidence" value="ECO:0007669"/>
    <property type="project" value="InterPro"/>
</dbReference>
<evidence type="ECO:0000256" key="12">
    <source>
        <dbReference type="ARBA" id="ARBA00022989"/>
    </source>
</evidence>
<evidence type="ECO:0000313" key="23">
    <source>
        <dbReference type="Proteomes" id="UP000635245"/>
    </source>
</evidence>
<evidence type="ECO:0000256" key="17">
    <source>
        <dbReference type="ARBA" id="ARBA00047816"/>
    </source>
</evidence>
<feature type="transmembrane region" description="Helical" evidence="19">
    <location>
        <begin position="317"/>
        <end position="337"/>
    </location>
</feature>
<dbReference type="GO" id="GO:0004129">
    <property type="term" value="F:cytochrome-c oxidase activity"/>
    <property type="evidence" value="ECO:0007669"/>
    <property type="project" value="UniProtKB-EC"/>
</dbReference>
<dbReference type="PROSITE" id="PS00077">
    <property type="entry name" value="COX1_CUB"/>
    <property type="match status" value="1"/>
</dbReference>
<dbReference type="GO" id="GO:0015990">
    <property type="term" value="P:electron transport coupled proton transport"/>
    <property type="evidence" value="ECO:0007669"/>
    <property type="project" value="InterPro"/>
</dbReference>
<evidence type="ECO:0000256" key="14">
    <source>
        <dbReference type="ARBA" id="ARBA00023008"/>
    </source>
</evidence>
<evidence type="ECO:0000256" key="3">
    <source>
        <dbReference type="ARBA" id="ARBA00009578"/>
    </source>
</evidence>
<dbReference type="GO" id="GO:0005886">
    <property type="term" value="C:plasma membrane"/>
    <property type="evidence" value="ECO:0007669"/>
    <property type="project" value="UniProtKB-SubCell"/>
</dbReference>
<evidence type="ECO:0000313" key="22">
    <source>
        <dbReference type="EMBL" id="MBK1784089.1"/>
    </source>
</evidence>
<evidence type="ECO:0000256" key="9">
    <source>
        <dbReference type="ARBA" id="ARBA00022723"/>
    </source>
</evidence>